<feature type="compositionally biased region" description="Gly residues" evidence="10">
    <location>
        <begin position="1"/>
        <end position="43"/>
    </location>
</feature>
<proteinExistence type="inferred from homology"/>
<evidence type="ECO:0000256" key="9">
    <source>
        <dbReference type="RuleBase" id="RU364004"/>
    </source>
</evidence>
<keyword evidence="5 9" id="KW-0539">Nucleus</keyword>
<feature type="compositionally biased region" description="Polar residues" evidence="10">
    <location>
        <begin position="206"/>
        <end position="218"/>
    </location>
</feature>
<feature type="compositionally biased region" description="Gly residues" evidence="10">
    <location>
        <begin position="143"/>
        <end position="203"/>
    </location>
</feature>
<dbReference type="InterPro" id="IPR007504">
    <property type="entry name" value="H/ACA_rnp_Gar1/Naf1"/>
</dbReference>
<dbReference type="GO" id="GO:0005730">
    <property type="term" value="C:nucleolus"/>
    <property type="evidence" value="ECO:0007669"/>
    <property type="project" value="UniProtKB-SubCell"/>
</dbReference>
<evidence type="ECO:0000313" key="12">
    <source>
        <dbReference type="Proteomes" id="UP001608902"/>
    </source>
</evidence>
<evidence type="ECO:0000256" key="4">
    <source>
        <dbReference type="ARBA" id="ARBA00022884"/>
    </source>
</evidence>
<protein>
    <recommendedName>
        <fullName evidence="9">H/ACA ribonucleoprotein complex subunit</fullName>
    </recommendedName>
</protein>
<comment type="subcellular location">
    <subcellularLocation>
        <location evidence="1 9">Nucleus</location>
        <location evidence="1 9">Nucleolus</location>
    </subcellularLocation>
</comment>
<evidence type="ECO:0000256" key="7">
    <source>
        <dbReference type="ARBA" id="ARBA00038293"/>
    </source>
</evidence>
<feature type="non-terminal residue" evidence="11">
    <location>
        <position position="1"/>
    </location>
</feature>
<evidence type="ECO:0000256" key="8">
    <source>
        <dbReference type="ARBA" id="ARBA00066217"/>
    </source>
</evidence>
<keyword evidence="2 9" id="KW-0690">Ribosome biogenesis</keyword>
<sequence>GGGRGGYGGGRGRGGGGGGGGRGGGGRGGGRGGFRGGHGGHGYDQGPPDEVIELGYFTHTCEDDIVCNTTVGKIPYFNAPVYFENKENVGRVDEIFGGPRDNGFSVKLAEGIKASSFREGMKLYIDPSKLLPVERFLNPNSGRGRGGRGGSRGGGFRGTPGGGRGNFRGGRSSGTPRGGRGGRNSYGGSGGRGRGGGQRGGGFQQKRFSSNFGASPSNKKIRFS</sequence>
<dbReference type="Pfam" id="PF04410">
    <property type="entry name" value="Gar1"/>
    <property type="match status" value="1"/>
</dbReference>
<dbReference type="GO" id="GO:0006364">
    <property type="term" value="P:rRNA processing"/>
    <property type="evidence" value="ECO:0007669"/>
    <property type="project" value="UniProtKB-KW"/>
</dbReference>
<evidence type="ECO:0000256" key="3">
    <source>
        <dbReference type="ARBA" id="ARBA00022552"/>
    </source>
</evidence>
<gene>
    <name evidence="11" type="ORF">AB6A40_010820</name>
</gene>
<evidence type="ECO:0000256" key="10">
    <source>
        <dbReference type="SAM" id="MobiDB-lite"/>
    </source>
</evidence>
<name>A0ABD6EW43_9BILA</name>
<dbReference type="Proteomes" id="UP001608902">
    <property type="component" value="Unassembled WGS sequence"/>
</dbReference>
<comment type="similarity">
    <text evidence="7 9">Belongs to the GAR1 family.</text>
</comment>
<dbReference type="InterPro" id="IPR038664">
    <property type="entry name" value="Gar1/Naf1_Cbf5-bd_sf"/>
</dbReference>
<dbReference type="Gene3D" id="2.40.10.230">
    <property type="entry name" value="Probable tRNA pseudouridine synthase domain"/>
    <property type="match status" value="1"/>
</dbReference>
<dbReference type="AlphaFoldDB" id="A0ABD6EW43"/>
<dbReference type="PANTHER" id="PTHR23237:SF6">
    <property type="entry name" value="H_ACA RIBONUCLEOPROTEIN COMPLEX SUBUNIT 1"/>
    <property type="match status" value="1"/>
</dbReference>
<comment type="subunit">
    <text evidence="8">Component of the small nucleolar ribonucleoprotein particle containing H/ACA-type snoRNAs (H/ACA snoRNPs).</text>
</comment>
<evidence type="ECO:0000256" key="6">
    <source>
        <dbReference type="ARBA" id="ARBA00023274"/>
    </source>
</evidence>
<dbReference type="PANTHER" id="PTHR23237">
    <property type="entry name" value="NUCLEOLAR PROTEIN FAMILY A MEMBER 1 SNORNP PROTEIN GAR1"/>
    <property type="match status" value="1"/>
</dbReference>
<feature type="region of interest" description="Disordered" evidence="10">
    <location>
        <begin position="1"/>
        <end position="47"/>
    </location>
</feature>
<evidence type="ECO:0000256" key="5">
    <source>
        <dbReference type="ARBA" id="ARBA00023242"/>
    </source>
</evidence>
<evidence type="ECO:0000313" key="11">
    <source>
        <dbReference type="EMBL" id="MFH4984111.1"/>
    </source>
</evidence>
<keyword evidence="6 9" id="KW-0687">Ribonucleoprotein</keyword>
<evidence type="ECO:0000256" key="2">
    <source>
        <dbReference type="ARBA" id="ARBA00022517"/>
    </source>
</evidence>
<dbReference type="SUPFAM" id="SSF50447">
    <property type="entry name" value="Translation proteins"/>
    <property type="match status" value="1"/>
</dbReference>
<dbReference type="GO" id="GO:1990904">
    <property type="term" value="C:ribonucleoprotein complex"/>
    <property type="evidence" value="ECO:0007669"/>
    <property type="project" value="UniProtKB-KW"/>
</dbReference>
<evidence type="ECO:0000256" key="1">
    <source>
        <dbReference type="ARBA" id="ARBA00004604"/>
    </source>
</evidence>
<dbReference type="FunFam" id="2.40.10.230:FF:000001">
    <property type="entry name" value="H/ACA ribonucleoprotein complex subunit"/>
    <property type="match status" value="1"/>
</dbReference>
<dbReference type="EMBL" id="JBGFUD010015291">
    <property type="protein sequence ID" value="MFH4984111.1"/>
    <property type="molecule type" value="Genomic_DNA"/>
</dbReference>
<keyword evidence="12" id="KW-1185">Reference proteome</keyword>
<dbReference type="InterPro" id="IPR009000">
    <property type="entry name" value="Transl_B-barrel_sf"/>
</dbReference>
<comment type="caution">
    <text evidence="11">The sequence shown here is derived from an EMBL/GenBank/DDBJ whole genome shotgun (WGS) entry which is preliminary data.</text>
</comment>
<comment type="subunit">
    <text evidence="9">Component of the small nucleolar ribonucleoprotein particles containing H/ACA-type snoRNAs (H/ACA snoRNPs).</text>
</comment>
<keyword evidence="4 9" id="KW-0694">RNA-binding</keyword>
<reference evidence="11 12" key="1">
    <citation type="submission" date="2024-08" db="EMBL/GenBank/DDBJ databases">
        <title>Gnathostoma spinigerum genome.</title>
        <authorList>
            <person name="Gonzalez-Bertolin B."/>
            <person name="Monzon S."/>
            <person name="Zaballos A."/>
            <person name="Jimenez P."/>
            <person name="Dekumyoy P."/>
            <person name="Varona S."/>
            <person name="Cuesta I."/>
            <person name="Sumanam S."/>
            <person name="Adisakwattana P."/>
            <person name="Gasser R.B."/>
            <person name="Hernandez-Gonzalez A."/>
            <person name="Young N.D."/>
            <person name="Perteguer M.J."/>
        </authorList>
    </citation>
    <scope>NUCLEOTIDE SEQUENCE [LARGE SCALE GENOMIC DNA]</scope>
    <source>
        <strain evidence="11">AL3</strain>
        <tissue evidence="11">Liver</tissue>
    </source>
</reference>
<keyword evidence="3 9" id="KW-0698">rRNA processing</keyword>
<organism evidence="11 12">
    <name type="scientific">Gnathostoma spinigerum</name>
    <dbReference type="NCBI Taxonomy" id="75299"/>
    <lineage>
        <taxon>Eukaryota</taxon>
        <taxon>Metazoa</taxon>
        <taxon>Ecdysozoa</taxon>
        <taxon>Nematoda</taxon>
        <taxon>Chromadorea</taxon>
        <taxon>Rhabditida</taxon>
        <taxon>Spirurina</taxon>
        <taxon>Gnathostomatomorpha</taxon>
        <taxon>Gnathostomatoidea</taxon>
        <taxon>Gnathostomatidae</taxon>
        <taxon>Gnathostoma</taxon>
    </lineage>
</organism>
<accession>A0ABD6EW43</accession>
<comment type="function">
    <text evidence="9">Required for ribosome biogenesis. Part of a complex which catalyzes pseudouridylation of rRNA. This involves the isomerization of uridine such that the ribose is subsequently attached to C5, instead of the normal N1. Pseudouridine ("psi") residues may serve to stabilize the conformation of rRNAs.</text>
</comment>
<dbReference type="GO" id="GO:0003723">
    <property type="term" value="F:RNA binding"/>
    <property type="evidence" value="ECO:0007669"/>
    <property type="project" value="UniProtKB-KW"/>
</dbReference>
<feature type="region of interest" description="Disordered" evidence="10">
    <location>
        <begin position="134"/>
        <end position="224"/>
    </location>
</feature>